<dbReference type="Proteomes" id="UP000777784">
    <property type="component" value="Unassembled WGS sequence"/>
</dbReference>
<dbReference type="Gene3D" id="3.30.700.10">
    <property type="entry name" value="Glycoprotein, Type 4 Pilin"/>
    <property type="match status" value="1"/>
</dbReference>
<protein>
    <submittedName>
        <fullName evidence="1">Prepilin-type N-terminal cleavage/methylation domain-containing protein</fullName>
    </submittedName>
</protein>
<gene>
    <name evidence="1" type="ORF">KJ970_03735</name>
</gene>
<sequence>MKSKSPGMPFGMTMIELIVAVAILAVLAGVSIPVTQGVLRKAKINSTKSEMASLSRSILTHAKDVGYKPARVEWGRFPSEKAGNGKYKTILGADLEEDLFSLGWDPVTRRGWNGPYVTGETVNGDADGDGNEDTARSYQIDGWGRYYIYSNRDGKGNTVGLNDEERVIILISGGPDMDPQTTDDNITLEVFRGPIY</sequence>
<comment type="caution">
    <text evidence="1">The sequence shown here is derived from an EMBL/GenBank/DDBJ whole genome shotgun (WGS) entry which is preliminary data.</text>
</comment>
<accession>A0A948RUW7</accession>
<organism evidence="1 2">
    <name type="scientific">Eiseniibacteriota bacterium</name>
    <dbReference type="NCBI Taxonomy" id="2212470"/>
    <lineage>
        <taxon>Bacteria</taxon>
        <taxon>Candidatus Eiseniibacteriota</taxon>
    </lineage>
</organism>
<name>A0A948RUW7_UNCEI</name>
<evidence type="ECO:0000313" key="2">
    <source>
        <dbReference type="Proteomes" id="UP000777784"/>
    </source>
</evidence>
<dbReference type="InterPro" id="IPR012902">
    <property type="entry name" value="N_methyl_site"/>
</dbReference>
<dbReference type="EMBL" id="JAHJDP010000023">
    <property type="protein sequence ID" value="MBU2690013.1"/>
    <property type="molecule type" value="Genomic_DNA"/>
</dbReference>
<dbReference type="AlphaFoldDB" id="A0A948RUW7"/>
<proteinExistence type="predicted"/>
<evidence type="ECO:0000313" key="1">
    <source>
        <dbReference type="EMBL" id="MBU2690013.1"/>
    </source>
</evidence>
<reference evidence="1" key="1">
    <citation type="submission" date="2021-05" db="EMBL/GenBank/DDBJ databases">
        <title>Energy efficiency and biological interactions define the core microbiome of deep oligotrophic groundwater.</title>
        <authorList>
            <person name="Mehrshad M."/>
            <person name="Lopez-Fernandez M."/>
            <person name="Bell E."/>
            <person name="Bernier-Latmani R."/>
            <person name="Bertilsson S."/>
            <person name="Dopson M."/>
        </authorList>
    </citation>
    <scope>NUCLEOTIDE SEQUENCE</scope>
    <source>
        <strain evidence="1">Modern_marine.mb.64</strain>
    </source>
</reference>
<dbReference type="InterPro" id="IPR045584">
    <property type="entry name" value="Pilin-like"/>
</dbReference>
<dbReference type="SUPFAM" id="SSF54523">
    <property type="entry name" value="Pili subunits"/>
    <property type="match status" value="1"/>
</dbReference>
<dbReference type="NCBIfam" id="TIGR02532">
    <property type="entry name" value="IV_pilin_GFxxxE"/>
    <property type="match status" value="1"/>
</dbReference>